<accession>A0A8X6KJ56</accession>
<dbReference type="Proteomes" id="UP000886998">
    <property type="component" value="Unassembled WGS sequence"/>
</dbReference>
<reference evidence="1" key="1">
    <citation type="submission" date="2020-08" db="EMBL/GenBank/DDBJ databases">
        <title>Multicomponent nature underlies the extraordinary mechanical properties of spider dragline silk.</title>
        <authorList>
            <person name="Kono N."/>
            <person name="Nakamura H."/>
            <person name="Mori M."/>
            <person name="Yoshida Y."/>
            <person name="Ohtoshi R."/>
            <person name="Malay A.D."/>
            <person name="Moran D.A.P."/>
            <person name="Tomita M."/>
            <person name="Numata K."/>
            <person name="Arakawa K."/>
        </authorList>
    </citation>
    <scope>NUCLEOTIDE SEQUENCE</scope>
</reference>
<evidence type="ECO:0000313" key="2">
    <source>
        <dbReference type="Proteomes" id="UP000886998"/>
    </source>
</evidence>
<dbReference type="OrthoDB" id="10272766at2759"/>
<comment type="caution">
    <text evidence="1">The sequence shown here is derived from an EMBL/GenBank/DDBJ whole genome shotgun (WGS) entry which is preliminary data.</text>
</comment>
<protein>
    <submittedName>
        <fullName evidence="1">Uncharacterized protein</fullName>
    </submittedName>
</protein>
<sequence length="74" mass="8066">MGHKNSTFTLFRMVIHTTEHAFPPGLDVVHPMLQVNSMTSGLRASGRLEKPIFGGDDELCHCADVARTNSAGTR</sequence>
<name>A0A8X6KJ56_9ARAC</name>
<keyword evidence="2" id="KW-1185">Reference proteome</keyword>
<proteinExistence type="predicted"/>
<evidence type="ECO:0000313" key="1">
    <source>
        <dbReference type="EMBL" id="GFS52894.1"/>
    </source>
</evidence>
<organism evidence="1 2">
    <name type="scientific">Trichonephila inaurata madagascariensis</name>
    <dbReference type="NCBI Taxonomy" id="2747483"/>
    <lineage>
        <taxon>Eukaryota</taxon>
        <taxon>Metazoa</taxon>
        <taxon>Ecdysozoa</taxon>
        <taxon>Arthropoda</taxon>
        <taxon>Chelicerata</taxon>
        <taxon>Arachnida</taxon>
        <taxon>Araneae</taxon>
        <taxon>Araneomorphae</taxon>
        <taxon>Entelegynae</taxon>
        <taxon>Araneoidea</taxon>
        <taxon>Nephilidae</taxon>
        <taxon>Trichonephila</taxon>
        <taxon>Trichonephila inaurata</taxon>
    </lineage>
</organism>
<dbReference type="EMBL" id="BMAV01026738">
    <property type="protein sequence ID" value="GFS52894.1"/>
    <property type="molecule type" value="Genomic_DNA"/>
</dbReference>
<dbReference type="AlphaFoldDB" id="A0A8X6KJ56"/>
<gene>
    <name evidence="1" type="ORF">TNIN_50181</name>
</gene>